<reference evidence="2" key="1">
    <citation type="submission" date="2021-01" db="EMBL/GenBank/DDBJ databases">
        <authorList>
            <consortium name="Genoscope - CEA"/>
            <person name="William W."/>
        </authorList>
    </citation>
    <scope>NUCLEOTIDE SEQUENCE</scope>
</reference>
<proteinExistence type="predicted"/>
<sequence length="282" mass="33126">MNQIILISIIISITQACSLKQLRCEDLFDQVSCESVASRVATCFWNTETNQCIVLKANCNYYNNKEECSRQYECGWNETNCEKKMMEKQEFNCEDITSYESCVRLYDNTNSCTWEHNKCISISKCSEINDFMQCRNSRLKEKCQLVINGKSSSMEKQYFYYGDLFDEYECRAKDCKYNLLSLQCPNFVNGRRCFQYFGECTQCSYFTNKKTCLEPNQCTWENGNCRNILCSDLKGKEQCQSKPFCQFNDKNLLCETRIDNKLYCYAYDISSDPIKSKKKLDI</sequence>
<dbReference type="AlphaFoldDB" id="A0A8S1V936"/>
<dbReference type="OrthoDB" id="284590at2759"/>
<evidence type="ECO:0000313" key="2">
    <source>
        <dbReference type="EMBL" id="CAD8173374.1"/>
    </source>
</evidence>
<dbReference type="Proteomes" id="UP000689195">
    <property type="component" value="Unassembled WGS sequence"/>
</dbReference>
<organism evidence="2 3">
    <name type="scientific">Paramecium pentaurelia</name>
    <dbReference type="NCBI Taxonomy" id="43138"/>
    <lineage>
        <taxon>Eukaryota</taxon>
        <taxon>Sar</taxon>
        <taxon>Alveolata</taxon>
        <taxon>Ciliophora</taxon>
        <taxon>Intramacronucleata</taxon>
        <taxon>Oligohymenophorea</taxon>
        <taxon>Peniculida</taxon>
        <taxon>Parameciidae</taxon>
        <taxon>Paramecium</taxon>
    </lineage>
</organism>
<evidence type="ECO:0000313" key="3">
    <source>
        <dbReference type="Proteomes" id="UP000689195"/>
    </source>
</evidence>
<comment type="caution">
    <text evidence="2">The sequence shown here is derived from an EMBL/GenBank/DDBJ whole genome shotgun (WGS) entry which is preliminary data.</text>
</comment>
<keyword evidence="3" id="KW-1185">Reference proteome</keyword>
<name>A0A8S1V936_9CILI</name>
<feature type="signal peptide" evidence="1">
    <location>
        <begin position="1"/>
        <end position="16"/>
    </location>
</feature>
<dbReference type="EMBL" id="CAJJDO010000059">
    <property type="protein sequence ID" value="CAD8173374.1"/>
    <property type="molecule type" value="Genomic_DNA"/>
</dbReference>
<feature type="chain" id="PRO_5035851400" evidence="1">
    <location>
        <begin position="17"/>
        <end position="282"/>
    </location>
</feature>
<protein>
    <submittedName>
        <fullName evidence="2">Uncharacterized protein</fullName>
    </submittedName>
</protein>
<keyword evidence="1" id="KW-0732">Signal</keyword>
<accession>A0A8S1V936</accession>
<evidence type="ECO:0000256" key="1">
    <source>
        <dbReference type="SAM" id="SignalP"/>
    </source>
</evidence>
<gene>
    <name evidence="2" type="ORF">PPENT_87.1.T0590080</name>
</gene>